<evidence type="ECO:0000313" key="3">
    <source>
        <dbReference type="Proteomes" id="UP001201812"/>
    </source>
</evidence>
<accession>A0AAD4MWC4</accession>
<evidence type="ECO:0000256" key="1">
    <source>
        <dbReference type="SAM" id="SignalP"/>
    </source>
</evidence>
<protein>
    <submittedName>
        <fullName evidence="2">Uncharacterized protein</fullName>
    </submittedName>
</protein>
<evidence type="ECO:0000313" key="2">
    <source>
        <dbReference type="EMBL" id="KAI1703538.1"/>
    </source>
</evidence>
<comment type="caution">
    <text evidence="2">The sequence shown here is derived from an EMBL/GenBank/DDBJ whole genome shotgun (WGS) entry which is preliminary data.</text>
</comment>
<sequence>MQVLITILPLFLLLSTFAVIAIAEEGMQTGENCQTDCTNEADGKTKKCTTHCVGKMQPTQTRKTGLLDKACVEECNGGPVTNLDDLKPGCEEKCPFKGGLQSVTKKTVFPTLEACLSYCQEKGLGHSVEECKGQCKGGPVDVQMQQG</sequence>
<organism evidence="2 3">
    <name type="scientific">Ditylenchus destructor</name>
    <dbReference type="NCBI Taxonomy" id="166010"/>
    <lineage>
        <taxon>Eukaryota</taxon>
        <taxon>Metazoa</taxon>
        <taxon>Ecdysozoa</taxon>
        <taxon>Nematoda</taxon>
        <taxon>Chromadorea</taxon>
        <taxon>Rhabditida</taxon>
        <taxon>Tylenchina</taxon>
        <taxon>Tylenchomorpha</taxon>
        <taxon>Sphaerularioidea</taxon>
        <taxon>Anguinidae</taxon>
        <taxon>Anguininae</taxon>
        <taxon>Ditylenchus</taxon>
    </lineage>
</organism>
<dbReference type="EMBL" id="JAKKPZ010000081">
    <property type="protein sequence ID" value="KAI1703538.1"/>
    <property type="molecule type" value="Genomic_DNA"/>
</dbReference>
<feature type="chain" id="PRO_5042254800" evidence="1">
    <location>
        <begin position="24"/>
        <end position="147"/>
    </location>
</feature>
<dbReference type="AlphaFoldDB" id="A0AAD4MWC4"/>
<reference evidence="2" key="1">
    <citation type="submission" date="2022-01" db="EMBL/GenBank/DDBJ databases">
        <title>Genome Sequence Resource for Two Populations of Ditylenchus destructor, the Migratory Endoparasitic Phytonematode.</title>
        <authorList>
            <person name="Zhang H."/>
            <person name="Lin R."/>
            <person name="Xie B."/>
        </authorList>
    </citation>
    <scope>NUCLEOTIDE SEQUENCE</scope>
    <source>
        <strain evidence="2">BazhouSP</strain>
    </source>
</reference>
<dbReference type="Proteomes" id="UP001201812">
    <property type="component" value="Unassembled WGS sequence"/>
</dbReference>
<gene>
    <name evidence="2" type="ORF">DdX_14871</name>
</gene>
<proteinExistence type="predicted"/>
<keyword evidence="3" id="KW-1185">Reference proteome</keyword>
<keyword evidence="1" id="KW-0732">Signal</keyword>
<feature type="signal peptide" evidence="1">
    <location>
        <begin position="1"/>
        <end position="23"/>
    </location>
</feature>
<name>A0AAD4MWC4_9BILA</name>